<dbReference type="EMBL" id="JBIAFJ010000017">
    <property type="protein sequence ID" value="MFE9171735.1"/>
    <property type="molecule type" value="Genomic_DNA"/>
</dbReference>
<protein>
    <submittedName>
        <fullName evidence="2">Acyl carrier protein</fullName>
    </submittedName>
</protein>
<dbReference type="InterPro" id="IPR009081">
    <property type="entry name" value="PP-bd_ACP"/>
</dbReference>
<comment type="caution">
    <text evidence="2">The sequence shown here is derived from an EMBL/GenBank/DDBJ whole genome shotgun (WGS) entry which is preliminary data.</text>
</comment>
<name>A0ABW6KXU5_9ACTN</name>
<dbReference type="RefSeq" id="WP_388348831.1">
    <property type="nucleotide sequence ID" value="NZ_JBIAFJ010000017.1"/>
</dbReference>
<feature type="domain" description="Carrier" evidence="1">
    <location>
        <begin position="20"/>
        <end position="63"/>
    </location>
</feature>
<dbReference type="Proteomes" id="UP001601197">
    <property type="component" value="Unassembled WGS sequence"/>
</dbReference>
<gene>
    <name evidence="2" type="ORF">ACFYNZ_19885</name>
</gene>
<evidence type="ECO:0000259" key="1">
    <source>
        <dbReference type="Pfam" id="PF00550"/>
    </source>
</evidence>
<evidence type="ECO:0000313" key="2">
    <source>
        <dbReference type="EMBL" id="MFE9171735.1"/>
    </source>
</evidence>
<evidence type="ECO:0000313" key="3">
    <source>
        <dbReference type="Proteomes" id="UP001601197"/>
    </source>
</evidence>
<sequence>MDETEARTAVEEAITRVVPGADLTGLEPDTPFRDALELDSLDFLSFVETLSERTGLRIDEEDYPRLTALRDATEFLVARA</sequence>
<dbReference type="Gene3D" id="1.10.1200.10">
    <property type="entry name" value="ACP-like"/>
    <property type="match status" value="1"/>
</dbReference>
<dbReference type="SUPFAM" id="SSF47336">
    <property type="entry name" value="ACP-like"/>
    <property type="match status" value="1"/>
</dbReference>
<reference evidence="2 3" key="1">
    <citation type="submission" date="2024-10" db="EMBL/GenBank/DDBJ databases">
        <title>The Natural Products Discovery Center: Release of the First 8490 Sequenced Strains for Exploring Actinobacteria Biosynthetic Diversity.</title>
        <authorList>
            <person name="Kalkreuter E."/>
            <person name="Kautsar S.A."/>
            <person name="Yang D."/>
            <person name="Bader C.D."/>
            <person name="Teijaro C.N."/>
            <person name="Fluegel L."/>
            <person name="Davis C.M."/>
            <person name="Simpson J.R."/>
            <person name="Lauterbach L."/>
            <person name="Steele A.D."/>
            <person name="Gui C."/>
            <person name="Meng S."/>
            <person name="Li G."/>
            <person name="Viehrig K."/>
            <person name="Ye F."/>
            <person name="Su P."/>
            <person name="Kiefer A.F."/>
            <person name="Nichols A."/>
            <person name="Cepeda A.J."/>
            <person name="Yan W."/>
            <person name="Fan B."/>
            <person name="Jiang Y."/>
            <person name="Adhikari A."/>
            <person name="Zheng C.-J."/>
            <person name="Schuster L."/>
            <person name="Cowan T.M."/>
            <person name="Smanski M.J."/>
            <person name="Chevrette M.G."/>
            <person name="De Carvalho L.P.S."/>
            <person name="Shen B."/>
        </authorList>
    </citation>
    <scope>NUCLEOTIDE SEQUENCE [LARGE SCALE GENOMIC DNA]</scope>
    <source>
        <strain evidence="2 3">NPDC007147</strain>
    </source>
</reference>
<dbReference type="InterPro" id="IPR036736">
    <property type="entry name" value="ACP-like_sf"/>
</dbReference>
<proteinExistence type="predicted"/>
<keyword evidence="3" id="KW-1185">Reference proteome</keyword>
<dbReference type="Pfam" id="PF00550">
    <property type="entry name" value="PP-binding"/>
    <property type="match status" value="1"/>
</dbReference>
<accession>A0ABW6KXU5</accession>
<organism evidence="2 3">
    <name type="scientific">Streptomyces kebangsaanensis</name>
    <dbReference type="NCBI Taxonomy" id="864058"/>
    <lineage>
        <taxon>Bacteria</taxon>
        <taxon>Bacillati</taxon>
        <taxon>Actinomycetota</taxon>
        <taxon>Actinomycetes</taxon>
        <taxon>Kitasatosporales</taxon>
        <taxon>Streptomycetaceae</taxon>
        <taxon>Streptomyces</taxon>
    </lineage>
</organism>